<accession>A0AAD9MAH4</accession>
<gene>
    <name evidence="2" type="ORF">P8C59_004528</name>
</gene>
<dbReference type="EMBL" id="JAQQPM010000003">
    <property type="protein sequence ID" value="KAK2069989.1"/>
    <property type="molecule type" value="Genomic_DNA"/>
</dbReference>
<feature type="compositionally biased region" description="Basic and acidic residues" evidence="1">
    <location>
        <begin position="160"/>
        <end position="178"/>
    </location>
</feature>
<evidence type="ECO:0000313" key="2">
    <source>
        <dbReference type="EMBL" id="KAK2069989.1"/>
    </source>
</evidence>
<keyword evidence="3" id="KW-1185">Reference proteome</keyword>
<protein>
    <submittedName>
        <fullName evidence="2">Uncharacterized protein</fullName>
    </submittedName>
</protein>
<evidence type="ECO:0000256" key="1">
    <source>
        <dbReference type="SAM" id="MobiDB-lite"/>
    </source>
</evidence>
<reference evidence="2" key="1">
    <citation type="journal article" date="2023" name="Mol. Plant Microbe Interact.">
        <title>Elucidating the Obligate Nature and Biological Capacity of an Invasive Fungal Corn Pathogen.</title>
        <authorList>
            <person name="MacCready J.S."/>
            <person name="Roggenkamp E.M."/>
            <person name="Gdanetz K."/>
            <person name="Chilvers M.I."/>
        </authorList>
    </citation>
    <scope>NUCLEOTIDE SEQUENCE</scope>
    <source>
        <strain evidence="2">PM02</strain>
    </source>
</reference>
<feature type="region of interest" description="Disordered" evidence="1">
    <location>
        <begin position="138"/>
        <end position="209"/>
    </location>
</feature>
<evidence type="ECO:0000313" key="3">
    <source>
        <dbReference type="Proteomes" id="UP001217918"/>
    </source>
</evidence>
<proteinExistence type="predicted"/>
<dbReference type="AlphaFoldDB" id="A0AAD9MAH4"/>
<comment type="caution">
    <text evidence="2">The sequence shown here is derived from an EMBL/GenBank/DDBJ whole genome shotgun (WGS) entry which is preliminary data.</text>
</comment>
<name>A0AAD9MAH4_9PEZI</name>
<dbReference type="Proteomes" id="UP001217918">
    <property type="component" value="Unassembled WGS sequence"/>
</dbReference>
<feature type="compositionally biased region" description="Polar residues" evidence="1">
    <location>
        <begin position="144"/>
        <end position="156"/>
    </location>
</feature>
<organism evidence="2 3">
    <name type="scientific">Phyllachora maydis</name>
    <dbReference type="NCBI Taxonomy" id="1825666"/>
    <lineage>
        <taxon>Eukaryota</taxon>
        <taxon>Fungi</taxon>
        <taxon>Dikarya</taxon>
        <taxon>Ascomycota</taxon>
        <taxon>Pezizomycotina</taxon>
        <taxon>Sordariomycetes</taxon>
        <taxon>Sordariomycetidae</taxon>
        <taxon>Phyllachorales</taxon>
        <taxon>Phyllachoraceae</taxon>
        <taxon>Phyllachora</taxon>
    </lineage>
</organism>
<sequence length="402" mass="43936">MAPLSPFETVEVHGLTFQVGQTPSEQPPVRNALCKFWQLSKVPNGFQAQGPIGRKELQGLMVIYPRLYQLGETSRARVQKWCDHNQALLASWGIADADFFRTQAQDAQDKIEPRKCGLVLEEHNQNCEHAVDGDAVLEDGRRSTGLNRPGVNSSRYKGNRFADHDDSRHYGNGSEKRPLPSTPSPKRPSIPLDTPASGTIRPTSASPATLAPTTATVLLPPPPPPAFRAPRRLVTAEPRAQLPEADVAWLVDGLGGVCDLLGRVLAPEDDAGGGLAVLGARELRACQGFVGAALRELRGYLVQFPGGGVRLRRGWQRERADQQWREADELEEEARLCGAEPTRVWEWEESRFSSGSEAEEAGAGCFRVEISSTDDAMANQASLVHYKVEDLFGANLVEFGLS</sequence>